<reference evidence="3" key="1">
    <citation type="submission" date="2024-04" db="EMBL/GenBank/DDBJ databases">
        <authorList>
            <person name="Shaw F."/>
            <person name="Minotto A."/>
        </authorList>
    </citation>
    <scope>NUCLEOTIDE SEQUENCE [LARGE SCALE GENOMIC DNA]</scope>
</reference>
<feature type="transmembrane region" description="Helical" evidence="1">
    <location>
        <begin position="241"/>
        <end position="258"/>
    </location>
</feature>
<evidence type="ECO:0000313" key="3">
    <source>
        <dbReference type="Proteomes" id="UP001497453"/>
    </source>
</evidence>
<evidence type="ECO:0000256" key="1">
    <source>
        <dbReference type="SAM" id="Phobius"/>
    </source>
</evidence>
<keyword evidence="1" id="KW-0472">Membrane</keyword>
<sequence>MPSNKIIWQHSFYIGNYLGGILYGVELMMYFLTLGVLCRKMRASRRHLFFFLLNTCFLILLTVDVSTNAVFGEIMFIENKEEPIISLSVWYQILGSASVLVMALLGDALLLHRLWIIWGSRYYVILFPCLIYLAATVLGIIQLVSAFTPGGHFFSGKAVDFGVPYYSILIGMNVTVTLLICGRLAYLSKQVLAALGPENARLYTSVAAVMVESAAPYTISGVIFLALYAQGNLASAAVGQVWAKLTCISPQMIILRIISGKAWSRSVMTQEQTEYVHGPVTGQMFTSGLQLGTDQSSDSVLAMQTLGKYHSVYDVV</sequence>
<keyword evidence="1" id="KW-0812">Transmembrane</keyword>
<feature type="transmembrane region" description="Helical" evidence="1">
    <location>
        <begin position="12"/>
        <end position="37"/>
    </location>
</feature>
<gene>
    <name evidence="2" type="ORF">GFSPODELE1_LOCUS10426</name>
</gene>
<feature type="transmembrane region" description="Helical" evidence="1">
    <location>
        <begin position="206"/>
        <end position="229"/>
    </location>
</feature>
<feature type="transmembrane region" description="Helical" evidence="1">
    <location>
        <begin position="122"/>
        <end position="145"/>
    </location>
</feature>
<keyword evidence="3" id="KW-1185">Reference proteome</keyword>
<organism evidence="2 3">
    <name type="scientific">Somion occarium</name>
    <dbReference type="NCBI Taxonomy" id="3059160"/>
    <lineage>
        <taxon>Eukaryota</taxon>
        <taxon>Fungi</taxon>
        <taxon>Dikarya</taxon>
        <taxon>Basidiomycota</taxon>
        <taxon>Agaricomycotina</taxon>
        <taxon>Agaricomycetes</taxon>
        <taxon>Polyporales</taxon>
        <taxon>Cerrenaceae</taxon>
        <taxon>Somion</taxon>
    </lineage>
</organism>
<dbReference type="Proteomes" id="UP001497453">
    <property type="component" value="Chromosome 9"/>
</dbReference>
<feature type="transmembrane region" description="Helical" evidence="1">
    <location>
        <begin position="89"/>
        <end position="110"/>
    </location>
</feature>
<feature type="transmembrane region" description="Helical" evidence="1">
    <location>
        <begin position="165"/>
        <end position="186"/>
    </location>
</feature>
<name>A0ABP1E776_9APHY</name>
<evidence type="ECO:0000313" key="2">
    <source>
        <dbReference type="EMBL" id="CAL1715780.1"/>
    </source>
</evidence>
<accession>A0ABP1E776</accession>
<proteinExistence type="predicted"/>
<protein>
    <submittedName>
        <fullName evidence="2">Uncharacterized protein</fullName>
    </submittedName>
</protein>
<feature type="transmembrane region" description="Helical" evidence="1">
    <location>
        <begin position="49"/>
        <end position="77"/>
    </location>
</feature>
<keyword evidence="1" id="KW-1133">Transmembrane helix</keyword>
<dbReference type="EMBL" id="OZ037952">
    <property type="protein sequence ID" value="CAL1715780.1"/>
    <property type="molecule type" value="Genomic_DNA"/>
</dbReference>